<accession>H2XR18</accession>
<keyword evidence="3" id="KW-1185">Reference proteome</keyword>
<reference evidence="3" key="1">
    <citation type="journal article" date="2002" name="Science">
        <title>The draft genome of Ciona intestinalis: insights into chordate and vertebrate origins.</title>
        <authorList>
            <person name="Dehal P."/>
            <person name="Satou Y."/>
            <person name="Campbell R.K."/>
            <person name="Chapman J."/>
            <person name="Degnan B."/>
            <person name="De Tomaso A."/>
            <person name="Davidson B."/>
            <person name="Di Gregorio A."/>
            <person name="Gelpke M."/>
            <person name="Goodstein D.M."/>
            <person name="Harafuji N."/>
            <person name="Hastings K.E."/>
            <person name="Ho I."/>
            <person name="Hotta K."/>
            <person name="Huang W."/>
            <person name="Kawashima T."/>
            <person name="Lemaire P."/>
            <person name="Martinez D."/>
            <person name="Meinertzhagen I.A."/>
            <person name="Necula S."/>
            <person name="Nonaka M."/>
            <person name="Putnam N."/>
            <person name="Rash S."/>
            <person name="Saiga H."/>
            <person name="Satake M."/>
            <person name="Terry A."/>
            <person name="Yamada L."/>
            <person name="Wang H.G."/>
            <person name="Awazu S."/>
            <person name="Azumi K."/>
            <person name="Boore J."/>
            <person name="Branno M."/>
            <person name="Chin-Bow S."/>
            <person name="DeSantis R."/>
            <person name="Doyle S."/>
            <person name="Francino P."/>
            <person name="Keys D.N."/>
            <person name="Haga S."/>
            <person name="Hayashi H."/>
            <person name="Hino K."/>
            <person name="Imai K.S."/>
            <person name="Inaba K."/>
            <person name="Kano S."/>
            <person name="Kobayashi K."/>
            <person name="Kobayashi M."/>
            <person name="Lee B.I."/>
            <person name="Makabe K.W."/>
            <person name="Manohar C."/>
            <person name="Matassi G."/>
            <person name="Medina M."/>
            <person name="Mochizuki Y."/>
            <person name="Mount S."/>
            <person name="Morishita T."/>
            <person name="Miura S."/>
            <person name="Nakayama A."/>
            <person name="Nishizaka S."/>
            <person name="Nomoto H."/>
            <person name="Ohta F."/>
            <person name="Oishi K."/>
            <person name="Rigoutsos I."/>
            <person name="Sano M."/>
            <person name="Sasaki A."/>
            <person name="Sasakura Y."/>
            <person name="Shoguchi E."/>
            <person name="Shin-i T."/>
            <person name="Spagnuolo A."/>
            <person name="Stainier D."/>
            <person name="Suzuki M.M."/>
            <person name="Tassy O."/>
            <person name="Takatori N."/>
            <person name="Tokuoka M."/>
            <person name="Yagi K."/>
            <person name="Yoshizaki F."/>
            <person name="Wada S."/>
            <person name="Zhang C."/>
            <person name="Hyatt P.D."/>
            <person name="Larimer F."/>
            <person name="Detter C."/>
            <person name="Doggett N."/>
            <person name="Glavina T."/>
            <person name="Hawkins T."/>
            <person name="Richardson P."/>
            <person name="Lucas S."/>
            <person name="Kohara Y."/>
            <person name="Levine M."/>
            <person name="Satoh N."/>
            <person name="Rokhsar D.S."/>
        </authorList>
    </citation>
    <scope>NUCLEOTIDE SEQUENCE [LARGE SCALE GENOMIC DNA]</scope>
</reference>
<dbReference type="Ensembl" id="ENSCINT00000032023.1">
    <property type="protein sequence ID" value="ENSCINP00000032102.1"/>
    <property type="gene ID" value="ENSCING00000024633.1"/>
</dbReference>
<sequence length="37" mass="3899">MWESFVGACSGVSTIVSVSNSLLHICLLVMWGTLGSL</sequence>
<organism evidence="2 3">
    <name type="scientific">Ciona intestinalis</name>
    <name type="common">Transparent sea squirt</name>
    <name type="synonym">Ascidia intestinalis</name>
    <dbReference type="NCBI Taxonomy" id="7719"/>
    <lineage>
        <taxon>Eukaryota</taxon>
        <taxon>Metazoa</taxon>
        <taxon>Chordata</taxon>
        <taxon>Tunicata</taxon>
        <taxon>Ascidiacea</taxon>
        <taxon>Phlebobranchia</taxon>
        <taxon>Cionidae</taxon>
        <taxon>Ciona</taxon>
    </lineage>
</organism>
<keyword evidence="1" id="KW-1133">Transmembrane helix</keyword>
<dbReference type="Proteomes" id="UP000008144">
    <property type="component" value="Unassembled WGS sequence"/>
</dbReference>
<name>H2XR18_CIOIN</name>
<dbReference type="InParanoid" id="H2XR18"/>
<reference evidence="2" key="3">
    <citation type="submission" date="2025-09" db="UniProtKB">
        <authorList>
            <consortium name="Ensembl"/>
        </authorList>
    </citation>
    <scope>IDENTIFICATION</scope>
</reference>
<protein>
    <submittedName>
        <fullName evidence="2">Uncharacterized protein</fullName>
    </submittedName>
</protein>
<reference evidence="2" key="2">
    <citation type="submission" date="2025-08" db="UniProtKB">
        <authorList>
            <consortium name="Ensembl"/>
        </authorList>
    </citation>
    <scope>IDENTIFICATION</scope>
</reference>
<keyword evidence="1" id="KW-0472">Membrane</keyword>
<keyword evidence="1" id="KW-0812">Transmembrane</keyword>
<evidence type="ECO:0000313" key="3">
    <source>
        <dbReference type="Proteomes" id="UP000008144"/>
    </source>
</evidence>
<evidence type="ECO:0000313" key="2">
    <source>
        <dbReference type="Ensembl" id="ENSCINP00000032102.1"/>
    </source>
</evidence>
<dbReference type="AlphaFoldDB" id="H2XR18"/>
<dbReference type="HOGENOM" id="CLU_3350807_0_0_1"/>
<proteinExistence type="predicted"/>
<feature type="transmembrane region" description="Helical" evidence="1">
    <location>
        <begin position="12"/>
        <end position="34"/>
    </location>
</feature>
<evidence type="ECO:0000256" key="1">
    <source>
        <dbReference type="SAM" id="Phobius"/>
    </source>
</evidence>